<feature type="transmembrane region" description="Helical" evidence="5">
    <location>
        <begin position="302"/>
        <end position="323"/>
    </location>
</feature>
<organism evidence="6 7">
    <name type="scientific">Tomitella cavernea</name>
    <dbReference type="NCBI Taxonomy" id="1387982"/>
    <lineage>
        <taxon>Bacteria</taxon>
        <taxon>Bacillati</taxon>
        <taxon>Actinomycetota</taxon>
        <taxon>Actinomycetes</taxon>
        <taxon>Mycobacteriales</taxon>
        <taxon>Tomitella</taxon>
    </lineage>
</organism>
<accession>A0ABP9CYH3</accession>
<evidence type="ECO:0000256" key="4">
    <source>
        <dbReference type="ARBA" id="ARBA00023136"/>
    </source>
</evidence>
<evidence type="ECO:0000256" key="3">
    <source>
        <dbReference type="ARBA" id="ARBA00022989"/>
    </source>
</evidence>
<dbReference type="InterPro" id="IPR008217">
    <property type="entry name" value="Ccc1_fam"/>
</dbReference>
<sequence>MVTGQQLSASPAQIKRRRKRLADERAEARLYRKLAQRREGNDREILNALAEAEERHIAHWEQLLGDEAGPVARGGMRLRVLGWLAQWFGSVFILALAQRAENRSPYDVDPDATPAMAADERVHEEVLRGLAARGRAQVSGTFRALVFGANDGLVSNLALILGVSAGGVAAGTVLLTGIAGLLSGALSMAAGEFLSIRSQRELIEASQPNYDTVEVLEHLDVDANELPLVYRARGMDPDEAQAHADDVLARLHRAGRKRAGGKRAGQISRSTALRLLRGGRPGDAVAQDSDDEPDVVGSAGGAALSSFCAFGFGALVPVVPYLFGLAGWTAIAVGVVLASLALMLTGAIGGMLSGGPPLRRGMRQLAIGLAAALVTYGLGLAIGGVVG</sequence>
<feature type="transmembrane region" description="Helical" evidence="5">
    <location>
        <begin position="329"/>
        <end position="353"/>
    </location>
</feature>
<dbReference type="InterPro" id="IPR039376">
    <property type="entry name" value="Ferritin_CCC1_N"/>
</dbReference>
<dbReference type="SUPFAM" id="SSF47240">
    <property type="entry name" value="Ferritin-like"/>
    <property type="match status" value="1"/>
</dbReference>
<comment type="subcellular location">
    <subcellularLocation>
        <location evidence="1">Endomembrane system</location>
        <topology evidence="1">Multi-pass membrane protein</topology>
    </subcellularLocation>
</comment>
<dbReference type="EMBL" id="BAABKQ010000001">
    <property type="protein sequence ID" value="GAA4822695.1"/>
    <property type="molecule type" value="Genomic_DNA"/>
</dbReference>
<reference evidence="7" key="1">
    <citation type="journal article" date="2019" name="Int. J. Syst. Evol. Microbiol.">
        <title>The Global Catalogue of Microorganisms (GCM) 10K type strain sequencing project: providing services to taxonomists for standard genome sequencing and annotation.</title>
        <authorList>
            <consortium name="The Broad Institute Genomics Platform"/>
            <consortium name="The Broad Institute Genome Sequencing Center for Infectious Disease"/>
            <person name="Wu L."/>
            <person name="Ma J."/>
        </authorList>
    </citation>
    <scope>NUCLEOTIDE SEQUENCE [LARGE SCALE GENOMIC DNA]</scope>
    <source>
        <strain evidence="7">JCM 18542</strain>
    </source>
</reference>
<proteinExistence type="predicted"/>
<name>A0ABP9CYH3_9ACTN</name>
<evidence type="ECO:0000256" key="1">
    <source>
        <dbReference type="ARBA" id="ARBA00004127"/>
    </source>
</evidence>
<evidence type="ECO:0000313" key="6">
    <source>
        <dbReference type="EMBL" id="GAA4822695.1"/>
    </source>
</evidence>
<evidence type="ECO:0000256" key="5">
    <source>
        <dbReference type="SAM" id="Phobius"/>
    </source>
</evidence>
<dbReference type="Pfam" id="PF01988">
    <property type="entry name" value="VIT1"/>
    <property type="match status" value="1"/>
</dbReference>
<feature type="transmembrane region" description="Helical" evidence="5">
    <location>
        <begin position="365"/>
        <end position="386"/>
    </location>
</feature>
<protein>
    <submittedName>
        <fullName evidence="6">VIT1/CCC1 transporter family protein</fullName>
    </submittedName>
</protein>
<comment type="caution">
    <text evidence="6">The sequence shown here is derived from an EMBL/GenBank/DDBJ whole genome shotgun (WGS) entry which is preliminary data.</text>
</comment>
<dbReference type="PANTHER" id="PTHR31851">
    <property type="entry name" value="FE(2+)/MN(2+) TRANSPORTER PCL1"/>
    <property type="match status" value="1"/>
</dbReference>
<dbReference type="CDD" id="cd01044">
    <property type="entry name" value="Ferritin_CCC1_N"/>
    <property type="match status" value="1"/>
</dbReference>
<dbReference type="Proteomes" id="UP001500839">
    <property type="component" value="Unassembled WGS sequence"/>
</dbReference>
<evidence type="ECO:0000313" key="7">
    <source>
        <dbReference type="Proteomes" id="UP001500839"/>
    </source>
</evidence>
<feature type="transmembrane region" description="Helical" evidence="5">
    <location>
        <begin position="157"/>
        <end position="190"/>
    </location>
</feature>
<keyword evidence="3 5" id="KW-1133">Transmembrane helix</keyword>
<keyword evidence="7" id="KW-1185">Reference proteome</keyword>
<dbReference type="InterPro" id="IPR009078">
    <property type="entry name" value="Ferritin-like_SF"/>
</dbReference>
<keyword evidence="4 5" id="KW-0472">Membrane</keyword>
<evidence type="ECO:0000256" key="2">
    <source>
        <dbReference type="ARBA" id="ARBA00022692"/>
    </source>
</evidence>
<keyword evidence="2 5" id="KW-0812">Transmembrane</keyword>
<gene>
    <name evidence="6" type="ORF">GCM10023353_34100</name>
</gene>